<protein>
    <recommendedName>
        <fullName evidence="1">F-box domain-containing protein</fullName>
    </recommendedName>
</protein>
<dbReference type="NCBIfam" id="TIGR01640">
    <property type="entry name" value="F_box_assoc_1"/>
    <property type="match status" value="1"/>
</dbReference>
<dbReference type="Gene3D" id="1.20.1280.50">
    <property type="match status" value="1"/>
</dbReference>
<dbReference type="SUPFAM" id="SSF81383">
    <property type="entry name" value="F-box domain"/>
    <property type="match status" value="1"/>
</dbReference>
<feature type="domain" description="F-box" evidence="1">
    <location>
        <begin position="1"/>
        <end position="45"/>
    </location>
</feature>
<dbReference type="OrthoDB" id="1041496at2759"/>
<dbReference type="PROSITE" id="PS50181">
    <property type="entry name" value="FBOX"/>
    <property type="match status" value="1"/>
</dbReference>
<dbReference type="InterPro" id="IPR036047">
    <property type="entry name" value="F-box-like_dom_sf"/>
</dbReference>
<evidence type="ECO:0000313" key="3">
    <source>
        <dbReference type="Proteomes" id="UP000434276"/>
    </source>
</evidence>
<name>A0A5S9XD08_ARATH</name>
<evidence type="ECO:0000259" key="1">
    <source>
        <dbReference type="PROSITE" id="PS50181"/>
    </source>
</evidence>
<dbReference type="InterPro" id="IPR050796">
    <property type="entry name" value="SCF_F-box_component"/>
</dbReference>
<dbReference type="EMBL" id="CACSHJ010000089">
    <property type="protein sequence ID" value="CAA0382679.1"/>
    <property type="molecule type" value="Genomic_DNA"/>
</dbReference>
<dbReference type="CDD" id="cd22157">
    <property type="entry name" value="F-box_AtFBW1-like"/>
    <property type="match status" value="1"/>
</dbReference>
<sequence>MAISDLPRDLVEEVLSRVPVTSLRTVRSTCKKWNIISKDESFTKKHVGQANAAARESEFQVVMMTEYKVYLMSVNLHGIQNNVDPSIEFKCKLISLDDSDRIVDFHPVYETEIYNFHSDSWKNIVDSTPEGDMQYFKLGVSLKGNTYWFARKYVIYEGGQEAWVSFLICFDFTTERFGPRLTLPFDYSTKESVSLSSAREEQLVLLYQPWFTMRMEIWVSNKIELNAVSWIKFLEVNMITFPHYRFSFHHVSFFIDKKNKVVVVLDKDKETRSRNLGYFIGEDGYFKEVELGGSRDRNGYPFVFSYVPSSVQF</sequence>
<evidence type="ECO:0000313" key="2">
    <source>
        <dbReference type="EMBL" id="CAA0382679.1"/>
    </source>
</evidence>
<dbReference type="Pfam" id="PF00646">
    <property type="entry name" value="F-box"/>
    <property type="match status" value="1"/>
</dbReference>
<dbReference type="InterPro" id="IPR017451">
    <property type="entry name" value="F-box-assoc_interact_dom"/>
</dbReference>
<organism evidence="2 3">
    <name type="scientific">Arabidopsis thaliana</name>
    <name type="common">Mouse-ear cress</name>
    <dbReference type="NCBI Taxonomy" id="3702"/>
    <lineage>
        <taxon>Eukaryota</taxon>
        <taxon>Viridiplantae</taxon>
        <taxon>Streptophyta</taxon>
        <taxon>Embryophyta</taxon>
        <taxon>Tracheophyta</taxon>
        <taxon>Spermatophyta</taxon>
        <taxon>Magnoliopsida</taxon>
        <taxon>eudicotyledons</taxon>
        <taxon>Gunneridae</taxon>
        <taxon>Pentapetalae</taxon>
        <taxon>rosids</taxon>
        <taxon>malvids</taxon>
        <taxon>Brassicales</taxon>
        <taxon>Brassicaceae</taxon>
        <taxon>Camelineae</taxon>
        <taxon>Arabidopsis</taxon>
    </lineage>
</organism>
<dbReference type="PANTHER" id="PTHR31672">
    <property type="entry name" value="BNACNNG10540D PROTEIN"/>
    <property type="match status" value="1"/>
</dbReference>
<dbReference type="SMART" id="SM00256">
    <property type="entry name" value="FBOX"/>
    <property type="match status" value="1"/>
</dbReference>
<dbReference type="Proteomes" id="UP000434276">
    <property type="component" value="Unassembled WGS sequence"/>
</dbReference>
<dbReference type="Pfam" id="PF07734">
    <property type="entry name" value="FBA_1"/>
    <property type="match status" value="1"/>
</dbReference>
<reference evidence="2 3" key="1">
    <citation type="submission" date="2019-12" db="EMBL/GenBank/DDBJ databases">
        <authorList>
            <person name="Jiao W.-B."/>
            <person name="Schneeberger K."/>
        </authorList>
    </citation>
    <scope>NUCLEOTIDE SEQUENCE [LARGE SCALE GENOMIC DNA]</scope>
    <source>
        <strain evidence="3">cv. C24</strain>
    </source>
</reference>
<gene>
    <name evidence="2" type="ORF">C24_LOCUS12903</name>
</gene>
<dbReference type="InterPro" id="IPR001810">
    <property type="entry name" value="F-box_dom"/>
</dbReference>
<proteinExistence type="predicted"/>
<dbReference type="InterPro" id="IPR006527">
    <property type="entry name" value="F-box-assoc_dom_typ1"/>
</dbReference>
<dbReference type="AlphaFoldDB" id="A0A5S9XD08"/>
<accession>A0A5S9XD08</accession>